<evidence type="ECO:0000313" key="3">
    <source>
        <dbReference type="Proteomes" id="UP000612899"/>
    </source>
</evidence>
<dbReference type="Proteomes" id="UP000612899">
    <property type="component" value="Unassembled WGS sequence"/>
</dbReference>
<dbReference type="EMBL" id="BONY01000029">
    <property type="protein sequence ID" value="GIH06702.1"/>
    <property type="molecule type" value="Genomic_DNA"/>
</dbReference>
<evidence type="ECO:0000259" key="1">
    <source>
        <dbReference type="Pfam" id="PF13577"/>
    </source>
</evidence>
<evidence type="ECO:0000313" key="2">
    <source>
        <dbReference type="EMBL" id="GIH06702.1"/>
    </source>
</evidence>
<comment type="caution">
    <text evidence="2">The sequence shown here is derived from an EMBL/GenBank/DDBJ whole genome shotgun (WGS) entry which is preliminary data.</text>
</comment>
<dbReference type="AlphaFoldDB" id="A0A8J3VHW5"/>
<organism evidence="2 3">
    <name type="scientific">Rhizocola hellebori</name>
    <dbReference type="NCBI Taxonomy" id="1392758"/>
    <lineage>
        <taxon>Bacteria</taxon>
        <taxon>Bacillati</taxon>
        <taxon>Actinomycetota</taxon>
        <taxon>Actinomycetes</taxon>
        <taxon>Micromonosporales</taxon>
        <taxon>Micromonosporaceae</taxon>
        <taxon>Rhizocola</taxon>
    </lineage>
</organism>
<dbReference type="SUPFAM" id="SSF54427">
    <property type="entry name" value="NTF2-like"/>
    <property type="match status" value="1"/>
</dbReference>
<dbReference type="Pfam" id="PF13577">
    <property type="entry name" value="SnoaL_4"/>
    <property type="match status" value="1"/>
</dbReference>
<dbReference type="CDD" id="cd00531">
    <property type="entry name" value="NTF2_like"/>
    <property type="match status" value="1"/>
</dbReference>
<dbReference type="InterPro" id="IPR032710">
    <property type="entry name" value="NTF2-like_dom_sf"/>
</dbReference>
<dbReference type="RefSeq" id="WP_203910512.1">
    <property type="nucleotide sequence ID" value="NZ_BONY01000029.1"/>
</dbReference>
<gene>
    <name evidence="2" type="ORF">Rhe02_47690</name>
</gene>
<sequence length="130" mass="14522">MNDDDALIRSLIGRAAHLGDEGEPDDYRTLYTDDAVWTMGESTQTGIEAIVEATRQRRLQKVSGPGTDSRHLVVPLHVSTNGDTASAVSYFLFFVNVATVPTVKMFGVYEDELARLPVGWRIRRRLSRRA</sequence>
<reference evidence="2" key="1">
    <citation type="submission" date="2021-01" db="EMBL/GenBank/DDBJ databases">
        <title>Whole genome shotgun sequence of Rhizocola hellebori NBRC 109834.</title>
        <authorList>
            <person name="Komaki H."/>
            <person name="Tamura T."/>
        </authorList>
    </citation>
    <scope>NUCLEOTIDE SEQUENCE</scope>
    <source>
        <strain evidence="2">NBRC 109834</strain>
    </source>
</reference>
<accession>A0A8J3VHW5</accession>
<dbReference type="InterPro" id="IPR037401">
    <property type="entry name" value="SnoaL-like"/>
</dbReference>
<keyword evidence="3" id="KW-1185">Reference proteome</keyword>
<protein>
    <recommendedName>
        <fullName evidence="1">SnoaL-like domain-containing protein</fullName>
    </recommendedName>
</protein>
<feature type="domain" description="SnoaL-like" evidence="1">
    <location>
        <begin position="4"/>
        <end position="125"/>
    </location>
</feature>
<proteinExistence type="predicted"/>
<name>A0A8J3VHW5_9ACTN</name>
<dbReference type="Gene3D" id="3.10.450.50">
    <property type="match status" value="1"/>
</dbReference>